<dbReference type="PROSITE" id="PS51257">
    <property type="entry name" value="PROKAR_LIPOPROTEIN"/>
    <property type="match status" value="1"/>
</dbReference>
<dbReference type="EMBL" id="BK016073">
    <property type="protein sequence ID" value="DAF92809.1"/>
    <property type="molecule type" value="Genomic_DNA"/>
</dbReference>
<sequence length="39" mass="4235">MLKLADLGRNARVGFLIPNQPPAVTVWGLSCTRNGRKSP</sequence>
<name>A0A8S5UEB0_9CAUD</name>
<protein>
    <submittedName>
        <fullName evidence="1">Uncharacterized protein</fullName>
    </submittedName>
</protein>
<organism evidence="1">
    <name type="scientific">Siphoviridae sp. ctdj515</name>
    <dbReference type="NCBI Taxonomy" id="2825582"/>
    <lineage>
        <taxon>Viruses</taxon>
        <taxon>Duplodnaviria</taxon>
        <taxon>Heunggongvirae</taxon>
        <taxon>Uroviricota</taxon>
        <taxon>Caudoviricetes</taxon>
    </lineage>
</organism>
<proteinExistence type="predicted"/>
<accession>A0A8S5UEB0</accession>
<evidence type="ECO:0000313" key="1">
    <source>
        <dbReference type="EMBL" id="DAF92809.1"/>
    </source>
</evidence>
<reference evidence="1" key="1">
    <citation type="journal article" date="2021" name="Proc. Natl. Acad. Sci. U.S.A.">
        <title>A Catalog of Tens of Thousands of Viruses from Human Metagenomes Reveals Hidden Associations with Chronic Diseases.</title>
        <authorList>
            <person name="Tisza M.J."/>
            <person name="Buck C.B."/>
        </authorList>
    </citation>
    <scope>NUCLEOTIDE SEQUENCE</scope>
    <source>
        <strain evidence="1">Ctdj515</strain>
    </source>
</reference>